<evidence type="ECO:0000256" key="1">
    <source>
        <dbReference type="SAM" id="MobiDB-lite"/>
    </source>
</evidence>
<evidence type="ECO:0000256" key="2">
    <source>
        <dbReference type="SAM" id="Phobius"/>
    </source>
</evidence>
<keyword evidence="2" id="KW-0472">Membrane</keyword>
<keyword evidence="2" id="KW-0812">Transmembrane</keyword>
<dbReference type="EMBL" id="JANPWB010000003">
    <property type="protein sequence ID" value="KAJ1201461.1"/>
    <property type="molecule type" value="Genomic_DNA"/>
</dbReference>
<comment type="caution">
    <text evidence="3">The sequence shown here is derived from an EMBL/GenBank/DDBJ whole genome shotgun (WGS) entry which is preliminary data.</text>
</comment>
<organism evidence="3 4">
    <name type="scientific">Pleurodeles waltl</name>
    <name type="common">Iberian ribbed newt</name>
    <dbReference type="NCBI Taxonomy" id="8319"/>
    <lineage>
        <taxon>Eukaryota</taxon>
        <taxon>Metazoa</taxon>
        <taxon>Chordata</taxon>
        <taxon>Craniata</taxon>
        <taxon>Vertebrata</taxon>
        <taxon>Euteleostomi</taxon>
        <taxon>Amphibia</taxon>
        <taxon>Batrachia</taxon>
        <taxon>Caudata</taxon>
        <taxon>Salamandroidea</taxon>
        <taxon>Salamandridae</taxon>
        <taxon>Pleurodelinae</taxon>
        <taxon>Pleurodeles</taxon>
    </lineage>
</organism>
<keyword evidence="4" id="KW-1185">Reference proteome</keyword>
<evidence type="ECO:0000313" key="3">
    <source>
        <dbReference type="EMBL" id="KAJ1201461.1"/>
    </source>
</evidence>
<feature type="transmembrane region" description="Helical" evidence="2">
    <location>
        <begin position="15"/>
        <end position="37"/>
    </location>
</feature>
<proteinExistence type="predicted"/>
<accession>A0AAV7VM66</accession>
<sequence>MTVLAYRPSGWGFDVIVVLYVLSRFLIQTLGSLVGWGNRDRGTDLFMSSVVTPHQMMDTGTAGYPEGEDSQPCGGLQSQRDAQIAKRDQVAHRLS</sequence>
<gene>
    <name evidence="3" type="ORF">NDU88_005270</name>
</gene>
<keyword evidence="2" id="KW-1133">Transmembrane helix</keyword>
<feature type="region of interest" description="Disordered" evidence="1">
    <location>
        <begin position="57"/>
        <end position="81"/>
    </location>
</feature>
<evidence type="ECO:0000313" key="4">
    <source>
        <dbReference type="Proteomes" id="UP001066276"/>
    </source>
</evidence>
<reference evidence="3" key="1">
    <citation type="journal article" date="2022" name="bioRxiv">
        <title>Sequencing and chromosome-scale assembly of the giantPleurodeles waltlgenome.</title>
        <authorList>
            <person name="Brown T."/>
            <person name="Elewa A."/>
            <person name="Iarovenko S."/>
            <person name="Subramanian E."/>
            <person name="Araus A.J."/>
            <person name="Petzold A."/>
            <person name="Susuki M."/>
            <person name="Suzuki K.-i.T."/>
            <person name="Hayashi T."/>
            <person name="Toyoda A."/>
            <person name="Oliveira C."/>
            <person name="Osipova E."/>
            <person name="Leigh N.D."/>
            <person name="Simon A."/>
            <person name="Yun M.H."/>
        </authorList>
    </citation>
    <scope>NUCLEOTIDE SEQUENCE</scope>
    <source>
        <strain evidence="3">20211129_DDA</strain>
        <tissue evidence="3">Liver</tissue>
    </source>
</reference>
<dbReference type="AlphaFoldDB" id="A0AAV7VM66"/>
<dbReference type="Proteomes" id="UP001066276">
    <property type="component" value="Chromosome 2_1"/>
</dbReference>
<protein>
    <submittedName>
        <fullName evidence="3">Uncharacterized protein</fullName>
    </submittedName>
</protein>
<name>A0AAV7VM66_PLEWA</name>